<dbReference type="InterPro" id="IPR005135">
    <property type="entry name" value="Endo/exonuclease/phosphatase"/>
</dbReference>
<evidence type="ECO:0000313" key="3">
    <source>
        <dbReference type="EMBL" id="NIH52349.1"/>
    </source>
</evidence>
<dbReference type="SUPFAM" id="SSF56219">
    <property type="entry name" value="DNase I-like"/>
    <property type="match status" value="1"/>
</dbReference>
<keyword evidence="1" id="KW-0472">Membrane</keyword>
<keyword evidence="1" id="KW-0812">Transmembrane</keyword>
<comment type="caution">
    <text evidence="3">The sequence shown here is derived from an EMBL/GenBank/DDBJ whole genome shotgun (WGS) entry which is preliminary data.</text>
</comment>
<evidence type="ECO:0000256" key="1">
    <source>
        <dbReference type="SAM" id="Phobius"/>
    </source>
</evidence>
<organism evidence="3 4">
    <name type="scientific">Lysinibacter cavernae</name>
    <dbReference type="NCBI Taxonomy" id="1640652"/>
    <lineage>
        <taxon>Bacteria</taxon>
        <taxon>Bacillati</taxon>
        <taxon>Actinomycetota</taxon>
        <taxon>Actinomycetes</taxon>
        <taxon>Micrococcales</taxon>
        <taxon>Microbacteriaceae</taxon>
        <taxon>Lysinibacter</taxon>
    </lineage>
</organism>
<evidence type="ECO:0000259" key="2">
    <source>
        <dbReference type="Pfam" id="PF03372"/>
    </source>
</evidence>
<gene>
    <name evidence="3" type="ORF">FHX76_000217</name>
</gene>
<dbReference type="AlphaFoldDB" id="A0A7X5QYI7"/>
<name>A0A7X5QYI7_9MICO</name>
<dbReference type="RefSeq" id="WP_167146771.1">
    <property type="nucleotide sequence ID" value="NZ_JAAMOX010000001.1"/>
</dbReference>
<evidence type="ECO:0000313" key="4">
    <source>
        <dbReference type="Proteomes" id="UP000541033"/>
    </source>
</evidence>
<dbReference type="EMBL" id="JAAMOX010000001">
    <property type="protein sequence ID" value="NIH52349.1"/>
    <property type="molecule type" value="Genomic_DNA"/>
</dbReference>
<keyword evidence="1" id="KW-1133">Transmembrane helix</keyword>
<feature type="transmembrane region" description="Helical" evidence="1">
    <location>
        <begin position="44"/>
        <end position="62"/>
    </location>
</feature>
<sequence length="329" mass="34666">MGRLIAAIILLVLLAAGVLSVWPQVANFELLFPFAQAVSLRGLGVAAAVALVILSVLLSLLIKPIRGFLSALIVILMLFTIANTAIIVTRGAGNTAFAEPAPTDITVGSWNTLGDSVDADDIAAFAVDNNLRVLSLPETTEVISNQVAARIAALGGPTMAVHHVAFDSVYRARSTGLLIDVSIGNYAITESKTEGTSLPSFVATPTSDTALPTIVAVHAIAPMLETMQPWRDDLAWVEQQCARPNTILAGDFNATVDHFPADSKCSDAALETGNAAFGTWPSSIPSLLGAPIDHVLYTSEWKATGMNVIQSFDDAGSDHRPIVAQLSRR</sequence>
<keyword evidence="4" id="KW-1185">Reference proteome</keyword>
<keyword evidence="3" id="KW-0378">Hydrolase</keyword>
<keyword evidence="3" id="KW-0255">Endonuclease</keyword>
<proteinExistence type="predicted"/>
<dbReference type="Pfam" id="PF03372">
    <property type="entry name" value="Exo_endo_phos"/>
    <property type="match status" value="1"/>
</dbReference>
<protein>
    <submittedName>
        <fullName evidence="3">Endonuclease/exonuclease/phosphatase (EEP) superfamily protein YafD</fullName>
    </submittedName>
</protein>
<dbReference type="GO" id="GO:0004527">
    <property type="term" value="F:exonuclease activity"/>
    <property type="evidence" value="ECO:0007669"/>
    <property type="project" value="UniProtKB-KW"/>
</dbReference>
<keyword evidence="3" id="KW-0540">Nuclease</keyword>
<reference evidence="3 4" key="1">
    <citation type="submission" date="2020-02" db="EMBL/GenBank/DDBJ databases">
        <title>Sequencing the genomes of 1000 actinobacteria strains.</title>
        <authorList>
            <person name="Klenk H.-P."/>
        </authorList>
    </citation>
    <scope>NUCLEOTIDE SEQUENCE [LARGE SCALE GENOMIC DNA]</scope>
    <source>
        <strain evidence="3 4">DSM 27960</strain>
    </source>
</reference>
<keyword evidence="3" id="KW-0269">Exonuclease</keyword>
<dbReference type="Gene3D" id="3.60.10.10">
    <property type="entry name" value="Endonuclease/exonuclease/phosphatase"/>
    <property type="match status" value="1"/>
</dbReference>
<dbReference type="InterPro" id="IPR036691">
    <property type="entry name" value="Endo/exonu/phosph_ase_sf"/>
</dbReference>
<feature type="transmembrane region" description="Helical" evidence="1">
    <location>
        <begin position="69"/>
        <end position="88"/>
    </location>
</feature>
<dbReference type="GO" id="GO:0004519">
    <property type="term" value="F:endonuclease activity"/>
    <property type="evidence" value="ECO:0007669"/>
    <property type="project" value="UniProtKB-KW"/>
</dbReference>
<accession>A0A7X5QYI7</accession>
<dbReference type="Proteomes" id="UP000541033">
    <property type="component" value="Unassembled WGS sequence"/>
</dbReference>
<feature type="domain" description="Endonuclease/exonuclease/phosphatase" evidence="2">
    <location>
        <begin position="108"/>
        <end position="319"/>
    </location>
</feature>